<dbReference type="AlphaFoldDB" id="A0A016SD95"/>
<dbReference type="EMBL" id="JARK01001584">
    <property type="protein sequence ID" value="EYB88336.1"/>
    <property type="molecule type" value="Genomic_DNA"/>
</dbReference>
<evidence type="ECO:0000313" key="2">
    <source>
        <dbReference type="Proteomes" id="UP000024635"/>
    </source>
</evidence>
<name>A0A016SD95_9BILA</name>
<evidence type="ECO:0000313" key="1">
    <source>
        <dbReference type="EMBL" id="EYB88336.1"/>
    </source>
</evidence>
<organism evidence="1 2">
    <name type="scientific">Ancylostoma ceylanicum</name>
    <dbReference type="NCBI Taxonomy" id="53326"/>
    <lineage>
        <taxon>Eukaryota</taxon>
        <taxon>Metazoa</taxon>
        <taxon>Ecdysozoa</taxon>
        <taxon>Nematoda</taxon>
        <taxon>Chromadorea</taxon>
        <taxon>Rhabditida</taxon>
        <taxon>Rhabditina</taxon>
        <taxon>Rhabditomorpha</taxon>
        <taxon>Strongyloidea</taxon>
        <taxon>Ancylostomatidae</taxon>
        <taxon>Ancylostomatinae</taxon>
        <taxon>Ancylostoma</taxon>
    </lineage>
</organism>
<reference evidence="2" key="1">
    <citation type="journal article" date="2015" name="Nat. Genet.">
        <title>The genome and transcriptome of the zoonotic hookworm Ancylostoma ceylanicum identify infection-specific gene families.</title>
        <authorList>
            <person name="Schwarz E.M."/>
            <person name="Hu Y."/>
            <person name="Antoshechkin I."/>
            <person name="Miller M.M."/>
            <person name="Sternberg P.W."/>
            <person name="Aroian R.V."/>
        </authorList>
    </citation>
    <scope>NUCLEOTIDE SEQUENCE</scope>
    <source>
        <strain evidence="2">HY135</strain>
    </source>
</reference>
<protein>
    <submittedName>
        <fullName evidence="1">Uncharacterized protein</fullName>
    </submittedName>
</protein>
<gene>
    <name evidence="1" type="primary">Acey_s0248.g102</name>
    <name evidence="1" type="ORF">Y032_0248g102</name>
</gene>
<sequence length="94" mass="10650">MDASERTTCCNLTSAYNRYGFSFQGQCRDGHTSVIMFKFSQCTCRNSSYQCIMCEQALPSQFRVVLELVILSRVGCHIPHILSGICCTYTYVLL</sequence>
<accession>A0A016SD95</accession>
<proteinExistence type="predicted"/>
<keyword evidence="2" id="KW-1185">Reference proteome</keyword>
<dbReference type="Proteomes" id="UP000024635">
    <property type="component" value="Unassembled WGS sequence"/>
</dbReference>
<comment type="caution">
    <text evidence="1">The sequence shown here is derived from an EMBL/GenBank/DDBJ whole genome shotgun (WGS) entry which is preliminary data.</text>
</comment>